<name>A0ACB9MDU3_9MYRT</name>
<gene>
    <name evidence="1" type="ORF">MLD38_035279</name>
</gene>
<accession>A0ACB9MDU3</accession>
<proteinExistence type="predicted"/>
<comment type="caution">
    <text evidence="1">The sequence shown here is derived from an EMBL/GenBank/DDBJ whole genome shotgun (WGS) entry which is preliminary data.</text>
</comment>
<evidence type="ECO:0000313" key="2">
    <source>
        <dbReference type="Proteomes" id="UP001057402"/>
    </source>
</evidence>
<protein>
    <submittedName>
        <fullName evidence="1">Uncharacterized protein</fullName>
    </submittedName>
</protein>
<dbReference type="EMBL" id="CM042889">
    <property type="protein sequence ID" value="KAI4321960.1"/>
    <property type="molecule type" value="Genomic_DNA"/>
</dbReference>
<reference evidence="2" key="1">
    <citation type="journal article" date="2023" name="Front. Plant Sci.">
        <title>Chromosomal-level genome assembly of Melastoma candidum provides insights into trichome evolution.</title>
        <authorList>
            <person name="Zhong Y."/>
            <person name="Wu W."/>
            <person name="Sun C."/>
            <person name="Zou P."/>
            <person name="Liu Y."/>
            <person name="Dai S."/>
            <person name="Zhou R."/>
        </authorList>
    </citation>
    <scope>NUCLEOTIDE SEQUENCE [LARGE SCALE GENOMIC DNA]</scope>
</reference>
<evidence type="ECO:0000313" key="1">
    <source>
        <dbReference type="EMBL" id="KAI4321960.1"/>
    </source>
</evidence>
<organism evidence="1 2">
    <name type="scientific">Melastoma candidum</name>
    <dbReference type="NCBI Taxonomy" id="119954"/>
    <lineage>
        <taxon>Eukaryota</taxon>
        <taxon>Viridiplantae</taxon>
        <taxon>Streptophyta</taxon>
        <taxon>Embryophyta</taxon>
        <taxon>Tracheophyta</taxon>
        <taxon>Spermatophyta</taxon>
        <taxon>Magnoliopsida</taxon>
        <taxon>eudicotyledons</taxon>
        <taxon>Gunneridae</taxon>
        <taxon>Pentapetalae</taxon>
        <taxon>rosids</taxon>
        <taxon>malvids</taxon>
        <taxon>Myrtales</taxon>
        <taxon>Melastomataceae</taxon>
        <taxon>Melastomatoideae</taxon>
        <taxon>Melastomateae</taxon>
        <taxon>Melastoma</taxon>
    </lineage>
</organism>
<keyword evidence="2" id="KW-1185">Reference proteome</keyword>
<sequence>MGQIVRRTRKGRPPKPDLSRKSTSPPPGEVRNVRRSHRRRNVRYSSFIDYDDFIDDDDFELDREDEEVLRGEDDDDEDEDVELRRGRKVKLVVKLSRRRGARGRRARETCDSGSEAGGDATEAEEVGSGSEGKVLKKRRISGREEEDGNLDDTYQEDDYGDVEEEEDSGRKGNSKGHESPGTPSESVSEVPLPDKKTLELILDRLQKKDIYGVYAEPVDLEELPDYHDIIEKPMDFSTVRKKLANGSYATLNEFESDVFLICTNAMQYNAADTVYHKQARNIQELGRKKFLKLRIKYERSLKENKVEHRAVTDNESPERYVKSDQGVKSSPSIKKLAPKPFSRSMQEPLSSDISGGAMPSTAGDLHSNSASNQGVYTEKHRVDDRLMDGCAASAENFSDKAEDLSAGRGFSSKNFRRPCIQDENRRATYNVSSHPAVRSNSIFTTFEGEIRQLVAVGLQAEYSYARSLARFAASLGPVAWKIASERIEQSLPSECKFGRGWVVEYEPVPTPIIFTHKSTSEFPPMAKTLPRDVFPIKEGAAFKTLPFGMGGASHCSARDARQSAGFHGNPMGSLSSQTMKSHHIPSPGSNNRAQHETRAAQQFELNSLPSLPPYSGDATHAPEEKIPDNSRVSDPRSREATPSSTYNLQPTKSEGMSSRSRESTAKSVPARQTLPFAQFDIKGTTGRVPNGKVPKNGLDAGRTAAAPCTTAGTNKMPVSSFYLPQRDQGLSDPVQMMRLWSEKAQRQQTPSSPADNHWVSQNVSSVRDTSGNVAAAGSWMTFGTGGIKQPMHNVEAQKIQAISQLQNHASPQQPAVVRGGEFPVSSGAQFQSEKNGLHFRGLVQYPAFAFNEACFRPQVLFSPQVIPADFSRFQLQSHRRGISPLQTAPQRLKQDTLPPDLNIGFQSPASPVKQSPGVMVDSQQPDLALQL</sequence>
<dbReference type="Proteomes" id="UP001057402">
    <property type="component" value="Chromosome 10"/>
</dbReference>